<dbReference type="RefSeq" id="WP_096369711.1">
    <property type="nucleotide sequence ID" value="NZ_AP017624.1"/>
</dbReference>
<dbReference type="InterPro" id="IPR036038">
    <property type="entry name" value="Aminotransferase-like"/>
</dbReference>
<dbReference type="Gene3D" id="3.30.470.10">
    <property type="match status" value="1"/>
</dbReference>
<dbReference type="NCBIfam" id="NF005887">
    <property type="entry name" value="PRK07849.1-2"/>
    <property type="match status" value="1"/>
</dbReference>
<dbReference type="GeneID" id="93435238"/>
<dbReference type="InterPro" id="IPR017824">
    <property type="entry name" value="Aminodeoxychorismate_lyase_IV"/>
</dbReference>
<gene>
    <name evidence="10" type="primary">pabC</name>
    <name evidence="10" type="ORF">SHTP_0565</name>
</gene>
<dbReference type="NCBIfam" id="NF005886">
    <property type="entry name" value="PRK07849.1-1"/>
    <property type="match status" value="1"/>
</dbReference>
<evidence type="ECO:0000313" key="11">
    <source>
        <dbReference type="Proteomes" id="UP000218067"/>
    </source>
</evidence>
<evidence type="ECO:0000256" key="6">
    <source>
        <dbReference type="ARBA" id="ARBA00023239"/>
    </source>
</evidence>
<accession>A0A1B4XYQ1</accession>
<dbReference type="SUPFAM" id="SSF56752">
    <property type="entry name" value="D-aminoacid aminotransferase-like PLP-dependent enzymes"/>
    <property type="match status" value="1"/>
</dbReference>
<dbReference type="InterPro" id="IPR043132">
    <property type="entry name" value="BCAT-like_C"/>
</dbReference>
<dbReference type="EC" id="4.1.3.38" evidence="8"/>
<comment type="similarity">
    <text evidence="2">Belongs to the class-IV pyridoxal-phosphate-dependent aminotransferase family.</text>
</comment>
<evidence type="ECO:0000256" key="3">
    <source>
        <dbReference type="ARBA" id="ARBA00011738"/>
    </source>
</evidence>
<comment type="pathway">
    <text evidence="7">Cofactor biosynthesis; tetrahydrofolate biosynthesis; 4-aminobenzoate from chorismate: step 2/2.</text>
</comment>
<sequence>MTGQTGVVVTLDGEIPEPGTPLLHADDLAAVRGDGVFETLLVRDGAPCLVEPHLQRLTTSARLMDLPAPDLARWRHAIDVAARRWVASTGAEGSLRLIYSRGRESGSAPTAYVMVNPVPERVAAVRRAGVAAITLDRGLPAVGADAMPWLLAGAKTLSYAVNMAALRHAANQGAGDVIFVSSDGYVLEGPRSTVVIATDCDGGAGANPCLLTPPPWYPILRGTTQQALFEIARAKGYDCDYRALRVNDLADAHGIWLVSSMTLAARVHTLNGRRLPRSPISEAFSELVDAAVVSDR</sequence>
<protein>
    <recommendedName>
        <fullName evidence="8">aminodeoxychorismate lyase</fullName>
        <ecNumber evidence="8">4.1.3.38</ecNumber>
    </recommendedName>
</protein>
<evidence type="ECO:0000256" key="7">
    <source>
        <dbReference type="ARBA" id="ARBA00035633"/>
    </source>
</evidence>
<keyword evidence="5" id="KW-0289">Folate biosynthesis</keyword>
<keyword evidence="6 10" id="KW-0456">Lyase</keyword>
<comment type="subunit">
    <text evidence="3">Homodimer.</text>
</comment>
<dbReference type="GO" id="GO:0030170">
    <property type="term" value="F:pyridoxal phosphate binding"/>
    <property type="evidence" value="ECO:0007669"/>
    <property type="project" value="InterPro"/>
</dbReference>
<evidence type="ECO:0000256" key="2">
    <source>
        <dbReference type="ARBA" id="ARBA00009320"/>
    </source>
</evidence>
<dbReference type="InterPro" id="IPR043131">
    <property type="entry name" value="BCAT-like_N"/>
</dbReference>
<evidence type="ECO:0000256" key="1">
    <source>
        <dbReference type="ARBA" id="ARBA00001933"/>
    </source>
</evidence>
<evidence type="ECO:0000256" key="8">
    <source>
        <dbReference type="ARBA" id="ARBA00035676"/>
    </source>
</evidence>
<dbReference type="Proteomes" id="UP000218067">
    <property type="component" value="Chromosome"/>
</dbReference>
<dbReference type="AlphaFoldDB" id="A0A1B4XYQ1"/>
<dbReference type="Pfam" id="PF01063">
    <property type="entry name" value="Aminotran_4"/>
    <property type="match status" value="1"/>
</dbReference>
<dbReference type="GO" id="GO:0008696">
    <property type="term" value="F:4-amino-4-deoxychorismate lyase activity"/>
    <property type="evidence" value="ECO:0007669"/>
    <property type="project" value="UniProtKB-EC"/>
</dbReference>
<dbReference type="CDD" id="cd01559">
    <property type="entry name" value="ADCL_like"/>
    <property type="match status" value="1"/>
</dbReference>
<reference evidence="10 11" key="1">
    <citation type="submission" date="2016-08" db="EMBL/GenBank/DDBJ databases">
        <title>Complete genome sequence of Mycobacterium shinshuense, a subspecies of M. ulcerans.</title>
        <authorList>
            <person name="Yoshida M."/>
            <person name="Ogura Y."/>
            <person name="Hayashi T."/>
            <person name="Hoshino Y."/>
        </authorList>
    </citation>
    <scope>NUCLEOTIDE SEQUENCE [LARGE SCALE GENOMIC DNA]</scope>
    <source>
        <strain evidence="11">ATCC 33728</strain>
    </source>
</reference>
<dbReference type="PANTHER" id="PTHR42743:SF11">
    <property type="entry name" value="AMINODEOXYCHORISMATE LYASE"/>
    <property type="match status" value="1"/>
</dbReference>
<dbReference type="EMBL" id="AP017624">
    <property type="protein sequence ID" value="BAV39930.1"/>
    <property type="molecule type" value="Genomic_DNA"/>
</dbReference>
<comment type="catalytic activity">
    <reaction evidence="9">
        <text>4-amino-4-deoxychorismate = 4-aminobenzoate + pyruvate + H(+)</text>
        <dbReference type="Rhea" id="RHEA:16201"/>
        <dbReference type="ChEBI" id="CHEBI:15361"/>
        <dbReference type="ChEBI" id="CHEBI:15378"/>
        <dbReference type="ChEBI" id="CHEBI:17836"/>
        <dbReference type="ChEBI" id="CHEBI:58406"/>
        <dbReference type="EC" id="4.1.3.38"/>
    </reaction>
</comment>
<dbReference type="InterPro" id="IPR001544">
    <property type="entry name" value="Aminotrans_IV"/>
</dbReference>
<evidence type="ECO:0000313" key="10">
    <source>
        <dbReference type="EMBL" id="BAV39930.1"/>
    </source>
</evidence>
<dbReference type="PANTHER" id="PTHR42743">
    <property type="entry name" value="AMINO-ACID AMINOTRANSFERASE"/>
    <property type="match status" value="1"/>
</dbReference>
<evidence type="ECO:0000256" key="9">
    <source>
        <dbReference type="ARBA" id="ARBA00049529"/>
    </source>
</evidence>
<dbReference type="InterPro" id="IPR050571">
    <property type="entry name" value="Class-IV_PLP-Dep_Aminotrnsfr"/>
</dbReference>
<comment type="cofactor">
    <cofactor evidence="1">
        <name>pyridoxal 5'-phosphate</name>
        <dbReference type="ChEBI" id="CHEBI:597326"/>
    </cofactor>
</comment>
<name>A0A1B4XYQ1_MYCUL</name>
<dbReference type="GO" id="GO:0005829">
    <property type="term" value="C:cytosol"/>
    <property type="evidence" value="ECO:0007669"/>
    <property type="project" value="TreeGrafter"/>
</dbReference>
<evidence type="ECO:0000256" key="4">
    <source>
        <dbReference type="ARBA" id="ARBA00022898"/>
    </source>
</evidence>
<dbReference type="GO" id="GO:0046656">
    <property type="term" value="P:folic acid biosynthetic process"/>
    <property type="evidence" value="ECO:0007669"/>
    <property type="project" value="UniProtKB-KW"/>
</dbReference>
<evidence type="ECO:0000256" key="5">
    <source>
        <dbReference type="ARBA" id="ARBA00022909"/>
    </source>
</evidence>
<keyword evidence="4" id="KW-0663">Pyridoxal phosphate</keyword>
<organism evidence="10 11">
    <name type="scientific">Mycobacterium ulcerans subsp. shinshuense</name>
    <dbReference type="NCBI Taxonomy" id="1124626"/>
    <lineage>
        <taxon>Bacteria</taxon>
        <taxon>Bacillati</taxon>
        <taxon>Actinomycetota</taxon>
        <taxon>Actinomycetes</taxon>
        <taxon>Mycobacteriales</taxon>
        <taxon>Mycobacteriaceae</taxon>
        <taxon>Mycobacterium</taxon>
        <taxon>Mycobacterium ulcerans group</taxon>
    </lineage>
</organism>
<dbReference type="Gene3D" id="3.20.10.10">
    <property type="entry name" value="D-amino Acid Aminotransferase, subunit A, domain 2"/>
    <property type="match status" value="1"/>
</dbReference>
<proteinExistence type="inferred from homology"/>